<dbReference type="PANTHER" id="PTHR43362:SF1">
    <property type="entry name" value="MANNITOL DEHYDROGENASE 2-RELATED"/>
    <property type="match status" value="1"/>
</dbReference>
<evidence type="ECO:0000256" key="1">
    <source>
        <dbReference type="ARBA" id="ARBA00006541"/>
    </source>
</evidence>
<dbReference type="EC" id="1.1.1.17" evidence="2"/>
<gene>
    <name evidence="9" type="ORF">AB8O55_06380</name>
</gene>
<evidence type="ECO:0000256" key="2">
    <source>
        <dbReference type="ARBA" id="ARBA00012939"/>
    </source>
</evidence>
<dbReference type="InterPro" id="IPR008927">
    <property type="entry name" value="6-PGluconate_DH-like_C_sf"/>
</dbReference>
<organism evidence="9 10">
    <name type="scientific">Saccharopolyspora cebuensis</name>
    <dbReference type="NCBI Taxonomy" id="418759"/>
    <lineage>
        <taxon>Bacteria</taxon>
        <taxon>Bacillati</taxon>
        <taxon>Actinomycetota</taxon>
        <taxon>Actinomycetes</taxon>
        <taxon>Pseudonocardiales</taxon>
        <taxon>Pseudonocardiaceae</taxon>
        <taxon>Saccharopolyspora</taxon>
    </lineage>
</organism>
<proteinExistence type="inferred from homology"/>
<evidence type="ECO:0000256" key="6">
    <source>
        <dbReference type="ARBA" id="ARBA00048615"/>
    </source>
</evidence>
<dbReference type="Proteomes" id="UP001564626">
    <property type="component" value="Unassembled WGS sequence"/>
</dbReference>
<dbReference type="InterPro" id="IPR050988">
    <property type="entry name" value="Mannitol_DH/Oxidoreductase"/>
</dbReference>
<dbReference type="InterPro" id="IPR036291">
    <property type="entry name" value="NAD(P)-bd_dom_sf"/>
</dbReference>
<keyword evidence="10" id="KW-1185">Reference proteome</keyword>
<dbReference type="Gene3D" id="3.40.50.720">
    <property type="entry name" value="NAD(P)-binding Rossmann-like Domain"/>
    <property type="match status" value="1"/>
</dbReference>
<dbReference type="SUPFAM" id="SSF48179">
    <property type="entry name" value="6-phosphogluconate dehydrogenase C-terminal domain-like"/>
    <property type="match status" value="1"/>
</dbReference>
<dbReference type="RefSeq" id="WP_345363690.1">
    <property type="nucleotide sequence ID" value="NZ_BAABII010000010.1"/>
</dbReference>
<dbReference type="PROSITE" id="PS00974">
    <property type="entry name" value="MANNITOL_DHGENASE"/>
    <property type="match status" value="1"/>
</dbReference>
<dbReference type="SUPFAM" id="SSF51735">
    <property type="entry name" value="NAD(P)-binding Rossmann-fold domains"/>
    <property type="match status" value="1"/>
</dbReference>
<evidence type="ECO:0000256" key="4">
    <source>
        <dbReference type="ARBA" id="ARBA00023002"/>
    </source>
</evidence>
<feature type="domain" description="Mannitol dehydrogenase N-terminal" evidence="7">
    <location>
        <begin position="29"/>
        <end position="284"/>
    </location>
</feature>
<accession>A0ABV4CD48</accession>
<dbReference type="InterPro" id="IPR013118">
    <property type="entry name" value="Mannitol_DH_C"/>
</dbReference>
<dbReference type="GO" id="GO:0016491">
    <property type="term" value="F:oxidoreductase activity"/>
    <property type="evidence" value="ECO:0007669"/>
    <property type="project" value="UniProtKB-KW"/>
</dbReference>
<dbReference type="Pfam" id="PF01232">
    <property type="entry name" value="Mannitol_dh"/>
    <property type="match status" value="1"/>
</dbReference>
<dbReference type="InterPro" id="IPR013131">
    <property type="entry name" value="Mannitol_DH_N"/>
</dbReference>
<reference evidence="9 10" key="1">
    <citation type="submission" date="2024-08" db="EMBL/GenBank/DDBJ databases">
        <title>Genome mining of Saccharopolyspora cebuensis PGLac3 from Nigerian medicinal plant.</title>
        <authorList>
            <person name="Ezeobiora C.E."/>
            <person name="Igbokwe N.H."/>
            <person name="Amin D.H."/>
            <person name="Mendie U.E."/>
        </authorList>
    </citation>
    <scope>NUCLEOTIDE SEQUENCE [LARGE SCALE GENOMIC DNA]</scope>
    <source>
        <strain evidence="9 10">PGLac3</strain>
    </source>
</reference>
<evidence type="ECO:0000313" key="9">
    <source>
        <dbReference type="EMBL" id="MEY8039017.1"/>
    </source>
</evidence>
<dbReference type="InterPro" id="IPR013328">
    <property type="entry name" value="6PGD_dom2"/>
</dbReference>
<dbReference type="Gene3D" id="1.10.1040.10">
    <property type="entry name" value="N-(1-d-carboxylethyl)-l-norvaline Dehydrogenase, domain 2"/>
    <property type="match status" value="1"/>
</dbReference>
<evidence type="ECO:0000259" key="7">
    <source>
        <dbReference type="Pfam" id="PF01232"/>
    </source>
</evidence>
<keyword evidence="4 9" id="KW-0560">Oxidoreductase</keyword>
<feature type="domain" description="Mannitol dehydrogenase C-terminal" evidence="8">
    <location>
        <begin position="293"/>
        <end position="476"/>
    </location>
</feature>
<evidence type="ECO:0000259" key="8">
    <source>
        <dbReference type="Pfam" id="PF08125"/>
    </source>
</evidence>
<keyword evidence="5" id="KW-0520">NAD</keyword>
<dbReference type="InterPro" id="IPR023027">
    <property type="entry name" value="Mannitol_DH_CS"/>
</dbReference>
<dbReference type="Pfam" id="PF08125">
    <property type="entry name" value="Mannitol_dh_C"/>
    <property type="match status" value="1"/>
</dbReference>
<dbReference type="InterPro" id="IPR000669">
    <property type="entry name" value="Mannitol_DH"/>
</dbReference>
<evidence type="ECO:0000256" key="3">
    <source>
        <dbReference type="ARBA" id="ARBA00016219"/>
    </source>
</evidence>
<comment type="similarity">
    <text evidence="1">Belongs to the mannitol dehydrogenase family.</text>
</comment>
<evidence type="ECO:0000256" key="5">
    <source>
        <dbReference type="ARBA" id="ARBA00023027"/>
    </source>
</evidence>
<dbReference type="PRINTS" id="PR00084">
    <property type="entry name" value="MTLDHDRGNASE"/>
</dbReference>
<name>A0ABV4CD48_9PSEU</name>
<dbReference type="EMBL" id="JBGEHV010000008">
    <property type="protein sequence ID" value="MEY8039017.1"/>
    <property type="molecule type" value="Genomic_DNA"/>
</dbReference>
<sequence>MNPTLNRAALPALPEACRPLVDPAELRPRIVHFGLGAFHRAHQAVYTEAAAARSGEPWGIVAVGPRSSAPIEDARAQDCLFSVTDRVPGAGRTRVVGSVVDALRMGPDAERIDALLSGPEVTAVTLTVTEKGYSRLPRTGALDTADPGIAADLAATADREPVPMRTVVGRLTASLAARFRRCGAPITVVSCDNAAANGTALAAVVRGFAESAAWPDRDRLLDWLRESVAFPDSVVDRIVPATTDEDRDRASRALGVRDGSAVLGEPFRQWVVQDAFAADRPPWELDGALLVPDVAPHQLMKLRLLNGAHSALAYLGLAAGCATVAEVMRAEWGERLVRRFTGEVATTLPAGLDVAAYVEDLVARFGNPAIAHRLQQIGSDGSRKVPERWLGALRELRARGTAAPVLELALGGWADATRPGQRGGQAFGTADPAQAALAECWDGAAGPAEVVARLLTALGAADLAEDGDLVRSVAARMPDVRAGRIDL</sequence>
<dbReference type="PANTHER" id="PTHR43362">
    <property type="entry name" value="MANNITOL DEHYDROGENASE DSF1-RELATED"/>
    <property type="match status" value="1"/>
</dbReference>
<comment type="caution">
    <text evidence="9">The sequence shown here is derived from an EMBL/GenBank/DDBJ whole genome shotgun (WGS) entry which is preliminary data.</text>
</comment>
<comment type="catalytic activity">
    <reaction evidence="6">
        <text>D-mannitol 1-phosphate + NAD(+) = beta-D-fructose 6-phosphate + NADH + H(+)</text>
        <dbReference type="Rhea" id="RHEA:19661"/>
        <dbReference type="ChEBI" id="CHEBI:15378"/>
        <dbReference type="ChEBI" id="CHEBI:57540"/>
        <dbReference type="ChEBI" id="CHEBI:57634"/>
        <dbReference type="ChEBI" id="CHEBI:57945"/>
        <dbReference type="ChEBI" id="CHEBI:61381"/>
        <dbReference type="EC" id="1.1.1.17"/>
    </reaction>
</comment>
<evidence type="ECO:0000313" key="10">
    <source>
        <dbReference type="Proteomes" id="UP001564626"/>
    </source>
</evidence>
<protein>
    <recommendedName>
        <fullName evidence="3">Mannitol-1-phosphate 5-dehydrogenase</fullName>
        <ecNumber evidence="2">1.1.1.17</ecNumber>
    </recommendedName>
</protein>